<dbReference type="AlphaFoldDB" id="A0A2X1BMR1"/>
<proteinExistence type="predicted"/>
<name>A0A2X1BMR1_BREDI</name>
<gene>
    <name evidence="1" type="ORF">NCTC11165_00989</name>
</gene>
<evidence type="ECO:0000313" key="1">
    <source>
        <dbReference type="EMBL" id="SPU43021.1"/>
    </source>
</evidence>
<dbReference type="InterPro" id="IPR021263">
    <property type="entry name" value="DUF2840"/>
</dbReference>
<organism evidence="1 2">
    <name type="scientific">Brevundimonas diminuta</name>
    <name type="common">Pseudomonas diminuta</name>
    <dbReference type="NCBI Taxonomy" id="293"/>
    <lineage>
        <taxon>Bacteria</taxon>
        <taxon>Pseudomonadati</taxon>
        <taxon>Pseudomonadota</taxon>
        <taxon>Alphaproteobacteria</taxon>
        <taxon>Caulobacterales</taxon>
        <taxon>Caulobacteraceae</taxon>
        <taxon>Brevundimonas</taxon>
    </lineage>
</organism>
<dbReference type="EMBL" id="UAQM01000002">
    <property type="protein sequence ID" value="SPU43021.1"/>
    <property type="molecule type" value="Genomic_DNA"/>
</dbReference>
<sequence length="186" mass="20985">MSEPREPGVRDAPDYLPHHREPFVVVATPPVSPEQLTWVELVFDPGRTERWIRFGHGVDQRIVSRRNRFVAFRPGAVFAFVRWASNDHGTVVSRLDILQAADPSRDLIAIPGVLPGAVSLLRLSGWPRVRRALEVIDAVEQAGFEPQAAAPDYWRHVHARLSVSLAPVPYTAERHRAFHLRQQVSS</sequence>
<dbReference type="RefSeq" id="WP_128115272.1">
    <property type="nucleotide sequence ID" value="NZ_UAQM01000002.1"/>
</dbReference>
<dbReference type="Proteomes" id="UP000250358">
    <property type="component" value="Unassembled WGS sequence"/>
</dbReference>
<reference evidence="1 2" key="1">
    <citation type="submission" date="2018-06" db="EMBL/GenBank/DDBJ databases">
        <authorList>
            <consortium name="Pathogen Informatics"/>
            <person name="Doyle S."/>
        </authorList>
    </citation>
    <scope>NUCLEOTIDE SEQUENCE [LARGE SCALE GENOMIC DNA]</scope>
    <source>
        <strain evidence="1 2">NCTC11165</strain>
    </source>
</reference>
<dbReference type="Pfam" id="PF11000">
    <property type="entry name" value="DUF2840"/>
    <property type="match status" value="1"/>
</dbReference>
<protein>
    <submittedName>
        <fullName evidence="1">Protein of uncharacterized function (DUF2840)</fullName>
    </submittedName>
</protein>
<accession>A0A2X1BMR1</accession>
<evidence type="ECO:0000313" key="2">
    <source>
        <dbReference type="Proteomes" id="UP000250358"/>
    </source>
</evidence>